<sequence>MRRSLAIPLLILTLAALPGAAAADCFIHYKAKRDNPLRLHYGIVQVSGSCPGAPAGAVSSRISSAGWSLLNVTKVTQSPPTASEISSAGSHYYR</sequence>
<evidence type="ECO:0008006" key="4">
    <source>
        <dbReference type="Google" id="ProtNLM"/>
    </source>
</evidence>
<proteinExistence type="predicted"/>
<dbReference type="EMBL" id="JBDNCH010000002">
    <property type="protein sequence ID" value="MEN9061753.1"/>
    <property type="molecule type" value="Genomic_DNA"/>
</dbReference>
<dbReference type="AlphaFoldDB" id="A0AAW9SLL5"/>
<dbReference type="RefSeq" id="WP_347166797.1">
    <property type="nucleotide sequence ID" value="NZ_JBDNCH010000002.1"/>
</dbReference>
<reference evidence="2 3" key="1">
    <citation type="submission" date="2024-05" db="EMBL/GenBank/DDBJ databases">
        <title>Genome sequence of Ponticoccus litoralis KCCM 90028.</title>
        <authorList>
            <person name="Kim J.M."/>
            <person name="Lee J.K."/>
            <person name="Choi B.J."/>
            <person name="Bayburt H."/>
            <person name="Baek J.H."/>
            <person name="Jeon C.O."/>
        </authorList>
    </citation>
    <scope>NUCLEOTIDE SEQUENCE [LARGE SCALE GENOMIC DNA]</scope>
    <source>
        <strain evidence="2 3">KCCM 90028</strain>
    </source>
</reference>
<keyword evidence="3" id="KW-1185">Reference proteome</keyword>
<feature type="chain" id="PRO_5043342584" description="Secreted protein" evidence="1">
    <location>
        <begin position="24"/>
        <end position="94"/>
    </location>
</feature>
<name>A0AAW9SLL5_9RHOB</name>
<evidence type="ECO:0000256" key="1">
    <source>
        <dbReference type="SAM" id="SignalP"/>
    </source>
</evidence>
<accession>A0AAW9SLL5</accession>
<evidence type="ECO:0000313" key="2">
    <source>
        <dbReference type="EMBL" id="MEN9061753.1"/>
    </source>
</evidence>
<organism evidence="2 3">
    <name type="scientific">Ponticoccus litoralis</name>
    <dbReference type="NCBI Taxonomy" id="422297"/>
    <lineage>
        <taxon>Bacteria</taxon>
        <taxon>Pseudomonadati</taxon>
        <taxon>Pseudomonadota</taxon>
        <taxon>Alphaproteobacteria</taxon>
        <taxon>Rhodobacterales</taxon>
        <taxon>Roseobacteraceae</taxon>
        <taxon>Ponticoccus</taxon>
    </lineage>
</organism>
<protein>
    <recommendedName>
        <fullName evidence="4">Secreted protein</fullName>
    </recommendedName>
</protein>
<comment type="caution">
    <text evidence="2">The sequence shown here is derived from an EMBL/GenBank/DDBJ whole genome shotgun (WGS) entry which is preliminary data.</text>
</comment>
<dbReference type="Proteomes" id="UP001428774">
    <property type="component" value="Unassembled WGS sequence"/>
</dbReference>
<evidence type="ECO:0000313" key="3">
    <source>
        <dbReference type="Proteomes" id="UP001428774"/>
    </source>
</evidence>
<keyword evidence="1" id="KW-0732">Signal</keyword>
<feature type="signal peptide" evidence="1">
    <location>
        <begin position="1"/>
        <end position="23"/>
    </location>
</feature>
<gene>
    <name evidence="2" type="ORF">ABFB10_12710</name>
</gene>